<dbReference type="AlphaFoldDB" id="A0A915JNI6"/>
<feature type="repeat" description="NHL" evidence="2">
    <location>
        <begin position="209"/>
        <end position="252"/>
    </location>
</feature>
<evidence type="ECO:0000313" key="5">
    <source>
        <dbReference type="WBParaSite" id="nRc.2.0.1.t27652-RA"/>
    </source>
</evidence>
<keyword evidence="3" id="KW-0812">Transmembrane</keyword>
<dbReference type="Proteomes" id="UP000887565">
    <property type="component" value="Unplaced"/>
</dbReference>
<organism evidence="4 5">
    <name type="scientific">Romanomermis culicivorax</name>
    <name type="common">Nematode worm</name>
    <dbReference type="NCBI Taxonomy" id="13658"/>
    <lineage>
        <taxon>Eukaryota</taxon>
        <taxon>Metazoa</taxon>
        <taxon>Ecdysozoa</taxon>
        <taxon>Nematoda</taxon>
        <taxon>Enoplea</taxon>
        <taxon>Dorylaimia</taxon>
        <taxon>Mermithida</taxon>
        <taxon>Mermithoidea</taxon>
        <taxon>Mermithidae</taxon>
        <taxon>Romanomermis</taxon>
    </lineage>
</organism>
<keyword evidence="3" id="KW-1133">Transmembrane helix</keyword>
<evidence type="ECO:0000256" key="2">
    <source>
        <dbReference type="PROSITE-ProRule" id="PRU00504"/>
    </source>
</evidence>
<dbReference type="GO" id="GO:0061630">
    <property type="term" value="F:ubiquitin protein ligase activity"/>
    <property type="evidence" value="ECO:0007669"/>
    <property type="project" value="TreeGrafter"/>
</dbReference>
<name>A0A915JNI6_ROMCU</name>
<evidence type="ECO:0000256" key="1">
    <source>
        <dbReference type="ARBA" id="ARBA00022737"/>
    </source>
</evidence>
<dbReference type="GO" id="GO:0043161">
    <property type="term" value="P:proteasome-mediated ubiquitin-dependent protein catabolic process"/>
    <property type="evidence" value="ECO:0007669"/>
    <property type="project" value="TreeGrafter"/>
</dbReference>
<proteinExistence type="predicted"/>
<dbReference type="WBParaSite" id="nRc.2.0.1.t27652-RA">
    <property type="protein sequence ID" value="nRc.2.0.1.t27652-RA"/>
    <property type="gene ID" value="nRc.2.0.1.g27652"/>
</dbReference>
<dbReference type="InterPro" id="IPR011042">
    <property type="entry name" value="6-blade_b-propeller_TolB-like"/>
</dbReference>
<dbReference type="CDD" id="cd14959">
    <property type="entry name" value="NHL_brat_like"/>
    <property type="match status" value="1"/>
</dbReference>
<accession>A0A915JNI6</accession>
<dbReference type="GO" id="GO:0000209">
    <property type="term" value="P:protein polyubiquitination"/>
    <property type="evidence" value="ECO:0007669"/>
    <property type="project" value="TreeGrafter"/>
</dbReference>
<keyword evidence="1" id="KW-0677">Repeat</keyword>
<dbReference type="OMA" id="SISIRCK"/>
<evidence type="ECO:0000256" key="3">
    <source>
        <dbReference type="SAM" id="Phobius"/>
    </source>
</evidence>
<dbReference type="InterPro" id="IPR050952">
    <property type="entry name" value="TRIM-NHL_E3_ligases"/>
</dbReference>
<reference evidence="5" key="1">
    <citation type="submission" date="2022-11" db="UniProtKB">
        <authorList>
            <consortium name="WormBaseParasite"/>
        </authorList>
    </citation>
    <scope>IDENTIFICATION</scope>
</reference>
<dbReference type="PROSITE" id="PS51125">
    <property type="entry name" value="NHL"/>
    <property type="match status" value="1"/>
</dbReference>
<feature type="transmembrane region" description="Helical" evidence="3">
    <location>
        <begin position="18"/>
        <end position="36"/>
    </location>
</feature>
<dbReference type="PANTHER" id="PTHR24104">
    <property type="entry name" value="E3 UBIQUITIN-PROTEIN LIGASE NHLRC1-RELATED"/>
    <property type="match status" value="1"/>
</dbReference>
<dbReference type="SUPFAM" id="SSF101898">
    <property type="entry name" value="NHL repeat"/>
    <property type="match status" value="1"/>
</dbReference>
<keyword evidence="3" id="KW-0472">Membrane</keyword>
<keyword evidence="4" id="KW-1185">Reference proteome</keyword>
<dbReference type="InterPro" id="IPR001258">
    <property type="entry name" value="NHL_repeat"/>
</dbReference>
<evidence type="ECO:0000313" key="4">
    <source>
        <dbReference type="Proteomes" id="UP000887565"/>
    </source>
</evidence>
<protein>
    <submittedName>
        <fullName evidence="5">Brain tumor protein</fullName>
    </submittedName>
</protein>
<sequence>MYELSSKKCVLNRLTPPLLFWVLISGLFLFSLYVLSPRPQFVRFFRVAGSKTSSVSPTGALNGFGGSNHSPTWGTSSSTTVAAAAAVNQQQHEALERALSSLQLQQSGGLTGNNNNGPTTPLLQVENGLGNGSVTNAQWTASGVGGGVQFGTFGSALTPPSDSGSSAGGGALMQPMFSQGLPTNLLTQQIMSGLNPPIRQAQMHSISIRCKIGSLGPGVSQFNSPHGFCLAPSEDIVVADTNNHRIQIFDKNGNFKGQFGVAGKEEGQLWYPRKVEHYLFRFLPSFAAIRYIDIVAGLCVDQEGRVVAVDSVSPTVFCIDENGELIHWFDCSNYMKEPSDIAVYDREYFICDFKGHCVCVFNQEGYIPFVVFVQFHPKYPSFKCEKSGRFLRKIGCEGVTNFPNGIDISDAGDVLVGDSHGNRFHVAVFKRSGELQVEYECPYVKVSRCCGLRITTEGYIITIAKNNHHVLILDTLYIAGQ</sequence>
<dbReference type="Gene3D" id="2.120.10.30">
    <property type="entry name" value="TolB, C-terminal domain"/>
    <property type="match status" value="1"/>
</dbReference>
<dbReference type="PANTHER" id="PTHR24104:SF51">
    <property type="entry name" value="SMP-30_GLUCONOLACTONASE_LRE-LIKE REGION DOMAIN-CONTAINING PROTEIN"/>
    <property type="match status" value="1"/>
</dbReference>
<dbReference type="Pfam" id="PF01436">
    <property type="entry name" value="NHL"/>
    <property type="match status" value="1"/>
</dbReference>